<keyword evidence="4" id="KW-0249">Electron transport</keyword>
<feature type="domain" description="Cytochrome c" evidence="6">
    <location>
        <begin position="26"/>
        <end position="104"/>
    </location>
</feature>
<dbReference type="InterPro" id="IPR036909">
    <property type="entry name" value="Cyt_c-like_dom_sf"/>
</dbReference>
<dbReference type="PROSITE" id="PS51007">
    <property type="entry name" value="CYTC"/>
    <property type="match status" value="1"/>
</dbReference>
<keyword evidence="5" id="KW-0408">Iron</keyword>
<dbReference type="PRINTS" id="PR00605">
    <property type="entry name" value="CYTCHROMECIC"/>
</dbReference>
<evidence type="ECO:0000313" key="7">
    <source>
        <dbReference type="EMBL" id="SVB39152.1"/>
    </source>
</evidence>
<name>A0A382DMB2_9ZZZZ</name>
<evidence type="ECO:0000256" key="5">
    <source>
        <dbReference type="ARBA" id="ARBA00023004"/>
    </source>
</evidence>
<gene>
    <name evidence="7" type="ORF">METZ01_LOCUS192006</name>
</gene>
<evidence type="ECO:0000256" key="1">
    <source>
        <dbReference type="ARBA" id="ARBA00022448"/>
    </source>
</evidence>
<dbReference type="GO" id="GO:0020037">
    <property type="term" value="F:heme binding"/>
    <property type="evidence" value="ECO:0007669"/>
    <property type="project" value="InterPro"/>
</dbReference>
<keyword evidence="1" id="KW-0813">Transport</keyword>
<dbReference type="Gene3D" id="1.10.760.10">
    <property type="entry name" value="Cytochrome c-like domain"/>
    <property type="match status" value="1"/>
</dbReference>
<sequence>MNKTKYFYLIFFLFLNLITLSVKSDPIFEMGKTIFLGQGNCASCHTLADAKSSGQIGPNLNQLKPDMTRVIYVVTNGIGVMPPYEEQLTIQEIEAVAHYVSISANQ</sequence>
<dbReference type="EMBL" id="UINC01039946">
    <property type="protein sequence ID" value="SVB39152.1"/>
    <property type="molecule type" value="Genomic_DNA"/>
</dbReference>
<dbReference type="Pfam" id="PF13442">
    <property type="entry name" value="Cytochrome_CBB3"/>
    <property type="match status" value="1"/>
</dbReference>
<dbReference type="AlphaFoldDB" id="A0A382DMB2"/>
<reference evidence="7" key="1">
    <citation type="submission" date="2018-05" db="EMBL/GenBank/DDBJ databases">
        <authorList>
            <person name="Lanie J.A."/>
            <person name="Ng W.-L."/>
            <person name="Kazmierczak K.M."/>
            <person name="Andrzejewski T.M."/>
            <person name="Davidsen T.M."/>
            <person name="Wayne K.J."/>
            <person name="Tettelin H."/>
            <person name="Glass J.I."/>
            <person name="Rusch D."/>
            <person name="Podicherti R."/>
            <person name="Tsui H.-C.T."/>
            <person name="Winkler M.E."/>
        </authorList>
    </citation>
    <scope>NUCLEOTIDE SEQUENCE</scope>
</reference>
<accession>A0A382DMB2</accession>
<organism evidence="7">
    <name type="scientific">marine metagenome</name>
    <dbReference type="NCBI Taxonomy" id="408172"/>
    <lineage>
        <taxon>unclassified sequences</taxon>
        <taxon>metagenomes</taxon>
        <taxon>ecological metagenomes</taxon>
    </lineage>
</organism>
<dbReference type="InterPro" id="IPR009056">
    <property type="entry name" value="Cyt_c-like_dom"/>
</dbReference>
<evidence type="ECO:0000259" key="6">
    <source>
        <dbReference type="PROSITE" id="PS51007"/>
    </source>
</evidence>
<evidence type="ECO:0000256" key="3">
    <source>
        <dbReference type="ARBA" id="ARBA00022723"/>
    </source>
</evidence>
<keyword evidence="2" id="KW-0349">Heme</keyword>
<keyword evidence="3" id="KW-0479">Metal-binding</keyword>
<dbReference type="InterPro" id="IPR008168">
    <property type="entry name" value="Cyt_C_IC"/>
</dbReference>
<evidence type="ECO:0000256" key="2">
    <source>
        <dbReference type="ARBA" id="ARBA00022617"/>
    </source>
</evidence>
<dbReference type="GO" id="GO:0009055">
    <property type="term" value="F:electron transfer activity"/>
    <property type="evidence" value="ECO:0007669"/>
    <property type="project" value="InterPro"/>
</dbReference>
<protein>
    <recommendedName>
        <fullName evidence="6">Cytochrome c domain-containing protein</fullName>
    </recommendedName>
</protein>
<evidence type="ECO:0000256" key="4">
    <source>
        <dbReference type="ARBA" id="ARBA00022982"/>
    </source>
</evidence>
<proteinExistence type="predicted"/>
<dbReference type="GO" id="GO:0005506">
    <property type="term" value="F:iron ion binding"/>
    <property type="evidence" value="ECO:0007669"/>
    <property type="project" value="InterPro"/>
</dbReference>
<dbReference type="SUPFAM" id="SSF46626">
    <property type="entry name" value="Cytochrome c"/>
    <property type="match status" value="1"/>
</dbReference>